<feature type="transmembrane region" description="Helical" evidence="5">
    <location>
        <begin position="12"/>
        <end position="32"/>
    </location>
</feature>
<evidence type="ECO:0008006" key="8">
    <source>
        <dbReference type="Google" id="ProtNLM"/>
    </source>
</evidence>
<name>A0A0F5FU07_9HYPH</name>
<feature type="transmembrane region" description="Helical" evidence="5">
    <location>
        <begin position="80"/>
        <end position="102"/>
    </location>
</feature>
<dbReference type="STRING" id="443610.VE25_09665"/>
<dbReference type="RefSeq" id="WP_046108401.1">
    <property type="nucleotide sequence ID" value="NZ_JZEX01000097.1"/>
</dbReference>
<keyword evidence="4 5" id="KW-0472">Membrane</keyword>
<dbReference type="OrthoDB" id="7203053at2"/>
<evidence type="ECO:0000256" key="1">
    <source>
        <dbReference type="ARBA" id="ARBA00004127"/>
    </source>
</evidence>
<evidence type="ECO:0000256" key="5">
    <source>
        <dbReference type="SAM" id="Phobius"/>
    </source>
</evidence>
<evidence type="ECO:0000313" key="7">
    <source>
        <dbReference type="Proteomes" id="UP000033632"/>
    </source>
</evidence>
<gene>
    <name evidence="6" type="ORF">VE25_09665</name>
</gene>
<proteinExistence type="predicted"/>
<feature type="transmembrane region" description="Helical" evidence="5">
    <location>
        <begin position="114"/>
        <end position="134"/>
    </location>
</feature>
<keyword evidence="3 5" id="KW-1133">Transmembrane helix</keyword>
<dbReference type="Pfam" id="PF04191">
    <property type="entry name" value="PEMT"/>
    <property type="match status" value="1"/>
</dbReference>
<dbReference type="PANTHER" id="PTHR43847">
    <property type="entry name" value="BLL3993 PROTEIN"/>
    <property type="match status" value="1"/>
</dbReference>
<evidence type="ECO:0000313" key="6">
    <source>
        <dbReference type="EMBL" id="KKB12035.1"/>
    </source>
</evidence>
<feature type="transmembrane region" description="Helical" evidence="5">
    <location>
        <begin position="39"/>
        <end position="60"/>
    </location>
</feature>
<dbReference type="AlphaFoldDB" id="A0A0F5FU07"/>
<organism evidence="6 7">
    <name type="scientific">Devosia geojensis</name>
    <dbReference type="NCBI Taxonomy" id="443610"/>
    <lineage>
        <taxon>Bacteria</taxon>
        <taxon>Pseudomonadati</taxon>
        <taxon>Pseudomonadota</taxon>
        <taxon>Alphaproteobacteria</taxon>
        <taxon>Hyphomicrobiales</taxon>
        <taxon>Devosiaceae</taxon>
        <taxon>Devosia</taxon>
    </lineage>
</organism>
<sequence>MSVSPSNPDVPASRTAVSLGATVVIIAILLFWPAGTWSWSLGWAFLFALAAQMWLALAWMQRVNPEIIAARQGIGANTKAWDYVLMPLTLLGLVSILPVAALDNARFAWSALPFNVIIFGYVLFVGGFWIIAWAQAVNRHFEPSVRIQTDRNHQVVETGPYAFVRHPGYVGASLMAFGWGFALGSVVAQVPALLTTILLIMRTEMEDRTLQRELPGYAEYTYSVRAKWIPGLY</sequence>
<reference evidence="6 7" key="1">
    <citation type="submission" date="2015-03" db="EMBL/GenBank/DDBJ databases">
        <authorList>
            <person name="Hassan Y.I."/>
            <person name="Lepp D."/>
            <person name="Li X.-Z."/>
            <person name="Zhou T."/>
        </authorList>
    </citation>
    <scope>NUCLEOTIDE SEQUENCE [LARGE SCALE GENOMIC DNA]</scope>
    <source>
        <strain evidence="6 7">BD-c194</strain>
    </source>
</reference>
<keyword evidence="7" id="KW-1185">Reference proteome</keyword>
<dbReference type="Proteomes" id="UP000033632">
    <property type="component" value="Unassembled WGS sequence"/>
</dbReference>
<evidence type="ECO:0000256" key="4">
    <source>
        <dbReference type="ARBA" id="ARBA00023136"/>
    </source>
</evidence>
<evidence type="ECO:0000256" key="3">
    <source>
        <dbReference type="ARBA" id="ARBA00022989"/>
    </source>
</evidence>
<dbReference type="PATRIC" id="fig|443610.3.peg.101"/>
<evidence type="ECO:0000256" key="2">
    <source>
        <dbReference type="ARBA" id="ARBA00022692"/>
    </source>
</evidence>
<accession>A0A0F5FU07</accession>
<dbReference type="GO" id="GO:0012505">
    <property type="term" value="C:endomembrane system"/>
    <property type="evidence" value="ECO:0007669"/>
    <property type="project" value="UniProtKB-SubCell"/>
</dbReference>
<comment type="subcellular location">
    <subcellularLocation>
        <location evidence="1">Endomembrane system</location>
        <topology evidence="1">Multi-pass membrane protein</topology>
    </subcellularLocation>
</comment>
<dbReference type="PANTHER" id="PTHR43847:SF1">
    <property type="entry name" value="BLL3993 PROTEIN"/>
    <property type="match status" value="1"/>
</dbReference>
<dbReference type="InterPro" id="IPR052527">
    <property type="entry name" value="Metal_cation-efflux_comp"/>
</dbReference>
<protein>
    <recommendedName>
        <fullName evidence="8">Isoprenylcysteine carboxyl methyltransferase</fullName>
    </recommendedName>
</protein>
<comment type="caution">
    <text evidence="6">The sequence shown here is derived from an EMBL/GenBank/DDBJ whole genome shotgun (WGS) entry which is preliminary data.</text>
</comment>
<dbReference type="InterPro" id="IPR007318">
    <property type="entry name" value="Phopholipid_MeTrfase"/>
</dbReference>
<dbReference type="EMBL" id="JZEX01000097">
    <property type="protein sequence ID" value="KKB12035.1"/>
    <property type="molecule type" value="Genomic_DNA"/>
</dbReference>
<feature type="transmembrane region" description="Helical" evidence="5">
    <location>
        <begin position="176"/>
        <end position="201"/>
    </location>
</feature>
<dbReference type="Gene3D" id="1.20.120.1630">
    <property type="match status" value="1"/>
</dbReference>
<keyword evidence="2 5" id="KW-0812">Transmembrane</keyword>